<dbReference type="AlphaFoldDB" id="A0A5R9GU36"/>
<dbReference type="SFLD" id="SFLDS00005">
    <property type="entry name" value="Isoprenoid_Synthase_Type_I"/>
    <property type="match status" value="1"/>
</dbReference>
<name>A0A5R9GU36_9PROT</name>
<dbReference type="PANTHER" id="PTHR31480">
    <property type="entry name" value="BIFUNCTIONAL LYCOPENE CYCLASE/PHYTOENE SYNTHASE"/>
    <property type="match status" value="1"/>
</dbReference>
<dbReference type="InterPro" id="IPR008949">
    <property type="entry name" value="Isoprenoid_synthase_dom_sf"/>
</dbReference>
<keyword evidence="3" id="KW-1185">Reference proteome</keyword>
<dbReference type="CDD" id="cd00683">
    <property type="entry name" value="Trans_IPPS_HH"/>
    <property type="match status" value="1"/>
</dbReference>
<evidence type="ECO:0000313" key="2">
    <source>
        <dbReference type="EMBL" id="TLS67582.1"/>
    </source>
</evidence>
<accession>A0A5R9GU36</accession>
<comment type="caution">
    <text evidence="2">The sequence shown here is derived from an EMBL/GenBank/DDBJ whole genome shotgun (WGS) entry which is preliminary data.</text>
</comment>
<keyword evidence="1 2" id="KW-0808">Transferase</keyword>
<dbReference type="Gene3D" id="1.10.600.10">
    <property type="entry name" value="Farnesyl Diphosphate Synthase"/>
    <property type="match status" value="1"/>
</dbReference>
<dbReference type="PROSITE" id="PS01045">
    <property type="entry name" value="SQUALEN_PHYTOEN_SYN_2"/>
    <property type="match status" value="1"/>
</dbReference>
<dbReference type="RefSeq" id="WP_138239015.1">
    <property type="nucleotide sequence ID" value="NZ_VBRY01000005.1"/>
</dbReference>
<evidence type="ECO:0000313" key="3">
    <source>
        <dbReference type="Proteomes" id="UP000306585"/>
    </source>
</evidence>
<organism evidence="2 3">
    <name type="scientific">Mariprofundus erugo</name>
    <dbReference type="NCBI Taxonomy" id="2528639"/>
    <lineage>
        <taxon>Bacteria</taxon>
        <taxon>Pseudomonadati</taxon>
        <taxon>Pseudomonadota</taxon>
        <taxon>Candidatius Mariprofundia</taxon>
        <taxon>Mariprofundales</taxon>
        <taxon>Mariprofundaceae</taxon>
        <taxon>Mariprofundus</taxon>
    </lineage>
</organism>
<dbReference type="SUPFAM" id="SSF48576">
    <property type="entry name" value="Terpenoid synthases"/>
    <property type="match status" value="1"/>
</dbReference>
<dbReference type="GO" id="GO:0016117">
    <property type="term" value="P:carotenoid biosynthetic process"/>
    <property type="evidence" value="ECO:0007669"/>
    <property type="project" value="InterPro"/>
</dbReference>
<dbReference type="InterPro" id="IPR033904">
    <property type="entry name" value="Trans_IPPS_HH"/>
</dbReference>
<dbReference type="InterPro" id="IPR002060">
    <property type="entry name" value="Squ/phyt_synthse"/>
</dbReference>
<dbReference type="GO" id="GO:0004311">
    <property type="term" value="F:geranylgeranyl diphosphate synthase activity"/>
    <property type="evidence" value="ECO:0007669"/>
    <property type="project" value="InterPro"/>
</dbReference>
<evidence type="ECO:0000256" key="1">
    <source>
        <dbReference type="ARBA" id="ARBA00022679"/>
    </source>
</evidence>
<dbReference type="SFLD" id="SFLDG01212">
    <property type="entry name" value="Phytoene_synthase_like"/>
    <property type="match status" value="1"/>
</dbReference>
<dbReference type="InterPro" id="IPR044843">
    <property type="entry name" value="Trans_IPPS_bact-type"/>
</dbReference>
<dbReference type="EMBL" id="VBRY01000005">
    <property type="protein sequence ID" value="TLS67582.1"/>
    <property type="molecule type" value="Genomic_DNA"/>
</dbReference>
<dbReference type="SFLD" id="SFLDG01018">
    <property type="entry name" value="Squalene/Phytoene_Synthase_Lik"/>
    <property type="match status" value="1"/>
</dbReference>
<dbReference type="EC" id="2.5.1.103" evidence="2"/>
<proteinExistence type="predicted"/>
<dbReference type="Proteomes" id="UP000306585">
    <property type="component" value="Unassembled WGS sequence"/>
</dbReference>
<dbReference type="OrthoDB" id="9807580at2"/>
<sequence length="291" mass="33739">MTPEAYCRDKTRGSGSSFFYAFLFLPEEKRRAMMALYAFCREVDDIADEVSDQQVALTKLNFWREELARTFAGQASHPVGHELLWCAGHFPINEELLLEILDGMQTDIMARPFIKQSDLSLYIYRVAGVVGLLSIEVFGYSERKSRDFATRLGEALQLTNILRDLAEDAAIGRIYIPQEVRSRYQVSDQAFKTGTVDESMQKLLQEYGDKAENAFRDAVAMLPPKDRESLRPSIVMATIYYAYLRQLRAIGFDVWSTPVRILPLRKMWIAWRAWRYECKACKRQRPIRLEF</sequence>
<dbReference type="InterPro" id="IPR019845">
    <property type="entry name" value="Squalene/phytoene_synthase_CS"/>
</dbReference>
<reference evidence="2 3" key="1">
    <citation type="journal article" date="2019" name="Appl. Environ. Microbiol.">
        <title>Environmental Evidence and Genomic Insight of Iron-oxidizing Bacteria Preference Towards More Corrosion Resistant Stainless Steel at Higher Salinities.</title>
        <authorList>
            <person name="Garrison C.E."/>
            <person name="Price K.A."/>
            <person name="Field E.K."/>
        </authorList>
    </citation>
    <scope>NUCLEOTIDE SEQUENCE [LARGE SCALE GENOMIC DNA]</scope>
    <source>
        <strain evidence="2 3">P3</strain>
    </source>
</reference>
<protein>
    <submittedName>
        <fullName evidence="2">Presqualene diphosphate synthase HpnD</fullName>
        <ecNumber evidence="2">2.5.1.103</ecNumber>
    </submittedName>
</protein>
<dbReference type="NCBIfam" id="TIGR03465">
    <property type="entry name" value="HpnD"/>
    <property type="match status" value="1"/>
</dbReference>
<dbReference type="GO" id="GO:0051996">
    <property type="term" value="F:squalene synthase [NAD(P)H] activity"/>
    <property type="evidence" value="ECO:0007669"/>
    <property type="project" value="InterPro"/>
</dbReference>
<dbReference type="Pfam" id="PF00494">
    <property type="entry name" value="SQS_PSY"/>
    <property type="match status" value="1"/>
</dbReference>
<gene>
    <name evidence="2" type="primary">hpnD</name>
    <name evidence="2" type="ORF">FEF65_06610</name>
</gene>
<dbReference type="InterPro" id="IPR017828">
    <property type="entry name" value="SQ_synth_HpnD-like"/>
</dbReference>